<name>A0A392S7T5_9FABA</name>
<feature type="non-terminal residue" evidence="1">
    <location>
        <position position="1"/>
    </location>
</feature>
<protein>
    <submittedName>
        <fullName evidence="1">Uncharacterized protein</fullName>
    </submittedName>
</protein>
<proteinExistence type="predicted"/>
<evidence type="ECO:0000313" key="1">
    <source>
        <dbReference type="EMBL" id="MCI44888.1"/>
    </source>
</evidence>
<dbReference type="Proteomes" id="UP000265520">
    <property type="component" value="Unassembled WGS sequence"/>
</dbReference>
<sequence length="45" mass="5042">FLSTWRVRDGRRGVTEWQDDGGVTGGLNDDTQSVDKAISELMMKL</sequence>
<accession>A0A392S7T5</accession>
<comment type="caution">
    <text evidence="1">The sequence shown here is derived from an EMBL/GenBank/DDBJ whole genome shotgun (WGS) entry which is preliminary data.</text>
</comment>
<evidence type="ECO:0000313" key="2">
    <source>
        <dbReference type="Proteomes" id="UP000265520"/>
    </source>
</evidence>
<reference evidence="1 2" key="1">
    <citation type="journal article" date="2018" name="Front. Plant Sci.">
        <title>Red Clover (Trifolium pratense) and Zigzag Clover (T. medium) - A Picture of Genomic Similarities and Differences.</title>
        <authorList>
            <person name="Dluhosova J."/>
            <person name="Istvanek J."/>
            <person name="Nedelnik J."/>
            <person name="Repkova J."/>
        </authorList>
    </citation>
    <scope>NUCLEOTIDE SEQUENCE [LARGE SCALE GENOMIC DNA]</scope>
    <source>
        <strain evidence="2">cv. 10/8</strain>
        <tissue evidence="1">Leaf</tissue>
    </source>
</reference>
<organism evidence="1 2">
    <name type="scientific">Trifolium medium</name>
    <dbReference type="NCBI Taxonomy" id="97028"/>
    <lineage>
        <taxon>Eukaryota</taxon>
        <taxon>Viridiplantae</taxon>
        <taxon>Streptophyta</taxon>
        <taxon>Embryophyta</taxon>
        <taxon>Tracheophyta</taxon>
        <taxon>Spermatophyta</taxon>
        <taxon>Magnoliopsida</taxon>
        <taxon>eudicotyledons</taxon>
        <taxon>Gunneridae</taxon>
        <taxon>Pentapetalae</taxon>
        <taxon>rosids</taxon>
        <taxon>fabids</taxon>
        <taxon>Fabales</taxon>
        <taxon>Fabaceae</taxon>
        <taxon>Papilionoideae</taxon>
        <taxon>50 kb inversion clade</taxon>
        <taxon>NPAAA clade</taxon>
        <taxon>Hologalegina</taxon>
        <taxon>IRL clade</taxon>
        <taxon>Trifolieae</taxon>
        <taxon>Trifolium</taxon>
    </lineage>
</organism>
<keyword evidence="2" id="KW-1185">Reference proteome</keyword>
<dbReference type="EMBL" id="LXQA010336593">
    <property type="protein sequence ID" value="MCI44888.1"/>
    <property type="molecule type" value="Genomic_DNA"/>
</dbReference>
<dbReference type="AlphaFoldDB" id="A0A392S7T5"/>